<keyword evidence="1" id="KW-1133">Transmembrane helix</keyword>
<dbReference type="AlphaFoldDB" id="A0A6J5YRG5"/>
<keyword evidence="1" id="KW-0472">Membrane</keyword>
<keyword evidence="1" id="KW-0812">Transmembrane</keyword>
<protein>
    <submittedName>
        <fullName evidence="2">Unannotated protein</fullName>
    </submittedName>
</protein>
<accession>A0A6J5YRG5</accession>
<gene>
    <name evidence="2" type="ORF">UFOPK3770_00334</name>
</gene>
<evidence type="ECO:0000313" key="2">
    <source>
        <dbReference type="EMBL" id="CAB4332871.1"/>
    </source>
</evidence>
<feature type="transmembrane region" description="Helical" evidence="1">
    <location>
        <begin position="170"/>
        <end position="189"/>
    </location>
</feature>
<organism evidence="2">
    <name type="scientific">freshwater metagenome</name>
    <dbReference type="NCBI Taxonomy" id="449393"/>
    <lineage>
        <taxon>unclassified sequences</taxon>
        <taxon>metagenomes</taxon>
        <taxon>ecological metagenomes</taxon>
    </lineage>
</organism>
<evidence type="ECO:0000256" key="1">
    <source>
        <dbReference type="SAM" id="Phobius"/>
    </source>
</evidence>
<feature type="transmembrane region" description="Helical" evidence="1">
    <location>
        <begin position="140"/>
        <end position="158"/>
    </location>
</feature>
<dbReference type="EMBL" id="CAESAJ010000019">
    <property type="protein sequence ID" value="CAB4332871.1"/>
    <property type="molecule type" value="Genomic_DNA"/>
</dbReference>
<name>A0A6J5YRG5_9ZZZZ</name>
<sequence>MNRKSFDRIASIMGLLLAVVFVAAGALLHWGGTFATGQVTDQLTSQKITFPEAGSGALKGLPEENQAAMNKYAGMEMTTGEQAYTYANNYIHVHMQGVAAGKTYEEVSGEFLAAAAQLKTDPTNTDLAGQVATLGQQRQTLFMGSTLVGLLGFTYAFATLGNIALISSTVAYGAGIVFLLLALAGFAHMRKANAAA</sequence>
<reference evidence="2" key="1">
    <citation type="submission" date="2020-05" db="EMBL/GenBank/DDBJ databases">
        <authorList>
            <person name="Chiriac C."/>
            <person name="Salcher M."/>
            <person name="Ghai R."/>
            <person name="Kavagutti S V."/>
        </authorList>
    </citation>
    <scope>NUCLEOTIDE SEQUENCE</scope>
</reference>
<proteinExistence type="predicted"/>